<evidence type="ECO:0000256" key="1">
    <source>
        <dbReference type="ARBA" id="ARBA00004651"/>
    </source>
</evidence>
<evidence type="ECO:0000313" key="10">
    <source>
        <dbReference type="Proteomes" id="UP000248706"/>
    </source>
</evidence>
<gene>
    <name evidence="9" type="ORF">A4R35_04460</name>
</gene>
<dbReference type="InterPro" id="IPR050366">
    <property type="entry name" value="BP-dependent_transpt_permease"/>
</dbReference>
<dbReference type="Proteomes" id="UP000248706">
    <property type="component" value="Unassembled WGS sequence"/>
</dbReference>
<feature type="transmembrane region" description="Helical" evidence="7">
    <location>
        <begin position="116"/>
        <end position="140"/>
    </location>
</feature>
<organism evidence="9 10">
    <name type="scientific">Thermogemmatispora tikiterensis</name>
    <dbReference type="NCBI Taxonomy" id="1825093"/>
    <lineage>
        <taxon>Bacteria</taxon>
        <taxon>Bacillati</taxon>
        <taxon>Chloroflexota</taxon>
        <taxon>Ktedonobacteria</taxon>
        <taxon>Thermogemmatisporales</taxon>
        <taxon>Thermogemmatisporaceae</taxon>
        <taxon>Thermogemmatispora</taxon>
    </lineage>
</organism>
<dbReference type="InterPro" id="IPR000515">
    <property type="entry name" value="MetI-like"/>
</dbReference>
<evidence type="ECO:0000256" key="7">
    <source>
        <dbReference type="RuleBase" id="RU363032"/>
    </source>
</evidence>
<dbReference type="SUPFAM" id="SSF161098">
    <property type="entry name" value="MetI-like"/>
    <property type="match status" value="1"/>
</dbReference>
<accession>A0A328VAZ1</accession>
<dbReference type="AlphaFoldDB" id="A0A328VAZ1"/>
<keyword evidence="6 7" id="KW-0472">Membrane</keyword>
<reference evidence="9 10" key="1">
    <citation type="submission" date="2016-08" db="EMBL/GenBank/DDBJ databases">
        <title>Analysis of Carbohydrate Active Enzymes in Thermogemmatispora T81 Reveals Carbohydrate Degradation Ability.</title>
        <authorList>
            <person name="Tomazini A."/>
            <person name="Lal S."/>
            <person name="Stott M."/>
            <person name="Henrissat B."/>
            <person name="Polikarpov I."/>
            <person name="Sparling R."/>
            <person name="Levin D.B."/>
        </authorList>
    </citation>
    <scope>NUCLEOTIDE SEQUENCE [LARGE SCALE GENOMIC DNA]</scope>
    <source>
        <strain evidence="9 10">T81</strain>
    </source>
</reference>
<evidence type="ECO:0000256" key="5">
    <source>
        <dbReference type="ARBA" id="ARBA00022989"/>
    </source>
</evidence>
<keyword evidence="5 7" id="KW-1133">Transmembrane helix</keyword>
<comment type="subcellular location">
    <subcellularLocation>
        <location evidence="1 7">Cell membrane</location>
        <topology evidence="1 7">Multi-pass membrane protein</topology>
    </subcellularLocation>
</comment>
<keyword evidence="3" id="KW-1003">Cell membrane</keyword>
<keyword evidence="4 7" id="KW-0812">Transmembrane</keyword>
<dbReference type="GO" id="GO:0005886">
    <property type="term" value="C:plasma membrane"/>
    <property type="evidence" value="ECO:0007669"/>
    <property type="project" value="UniProtKB-SubCell"/>
</dbReference>
<feature type="domain" description="ABC transmembrane type-1" evidence="8">
    <location>
        <begin position="116"/>
        <end position="303"/>
    </location>
</feature>
<name>A0A328VAZ1_9CHLR</name>
<dbReference type="GO" id="GO:0071916">
    <property type="term" value="F:dipeptide transmembrane transporter activity"/>
    <property type="evidence" value="ECO:0007669"/>
    <property type="project" value="TreeGrafter"/>
</dbReference>
<dbReference type="PROSITE" id="PS50928">
    <property type="entry name" value="ABC_TM1"/>
    <property type="match status" value="1"/>
</dbReference>
<feature type="transmembrane region" description="Helical" evidence="7">
    <location>
        <begin position="147"/>
        <end position="170"/>
    </location>
</feature>
<dbReference type="Pfam" id="PF00528">
    <property type="entry name" value="BPD_transp_1"/>
    <property type="match status" value="1"/>
</dbReference>
<dbReference type="CDD" id="cd06261">
    <property type="entry name" value="TM_PBP2"/>
    <property type="match status" value="1"/>
</dbReference>
<feature type="transmembrane region" description="Helical" evidence="7">
    <location>
        <begin position="230"/>
        <end position="251"/>
    </location>
</feature>
<dbReference type="PANTHER" id="PTHR43386">
    <property type="entry name" value="OLIGOPEPTIDE TRANSPORT SYSTEM PERMEASE PROTEIN APPC"/>
    <property type="match status" value="1"/>
</dbReference>
<dbReference type="OrthoDB" id="9789244at2"/>
<dbReference type="RefSeq" id="WP_112426949.1">
    <property type="nucleotide sequence ID" value="NZ_MCIF01000002.1"/>
</dbReference>
<evidence type="ECO:0000256" key="2">
    <source>
        <dbReference type="ARBA" id="ARBA00022448"/>
    </source>
</evidence>
<proteinExistence type="inferred from homology"/>
<evidence type="ECO:0000259" key="8">
    <source>
        <dbReference type="PROSITE" id="PS50928"/>
    </source>
</evidence>
<evidence type="ECO:0000256" key="6">
    <source>
        <dbReference type="ARBA" id="ARBA00023136"/>
    </source>
</evidence>
<protein>
    <submittedName>
        <fullName evidence="9">Peptide ABC transporter permease</fullName>
    </submittedName>
</protein>
<feature type="transmembrane region" description="Helical" evidence="7">
    <location>
        <begin position="176"/>
        <end position="194"/>
    </location>
</feature>
<dbReference type="Pfam" id="PF12911">
    <property type="entry name" value="OppC_N"/>
    <property type="match status" value="1"/>
</dbReference>
<dbReference type="PANTHER" id="PTHR43386:SF1">
    <property type="entry name" value="D,D-DIPEPTIDE TRANSPORT SYSTEM PERMEASE PROTEIN DDPC-RELATED"/>
    <property type="match status" value="1"/>
</dbReference>
<feature type="transmembrane region" description="Helical" evidence="7">
    <location>
        <begin position="53"/>
        <end position="74"/>
    </location>
</feature>
<dbReference type="Gene3D" id="1.10.3720.10">
    <property type="entry name" value="MetI-like"/>
    <property type="match status" value="1"/>
</dbReference>
<comment type="caution">
    <text evidence="9">The sequence shown here is derived from an EMBL/GenBank/DDBJ whole genome shotgun (WGS) entry which is preliminary data.</text>
</comment>
<keyword evidence="10" id="KW-1185">Reference proteome</keyword>
<evidence type="ECO:0000256" key="4">
    <source>
        <dbReference type="ARBA" id="ARBA00022692"/>
    </source>
</evidence>
<comment type="similarity">
    <text evidence="7">Belongs to the binding-protein-dependent transport system permease family.</text>
</comment>
<dbReference type="InterPro" id="IPR025966">
    <property type="entry name" value="OppC_N"/>
</dbReference>
<dbReference type="EMBL" id="MCIF01000002">
    <property type="protein sequence ID" value="RAQ94777.1"/>
    <property type="molecule type" value="Genomic_DNA"/>
</dbReference>
<dbReference type="InterPro" id="IPR035906">
    <property type="entry name" value="MetI-like_sf"/>
</dbReference>
<keyword evidence="2 7" id="KW-0813">Transport</keyword>
<sequence>MSLGKDLKHVATLEPETIPSTFPKKFPRRDSRLARLGENLRLVWRVLTSNRKVAIGSSIVAFFLLVAIFGPLLAPYDPTATSRLSETPPSAAHWLGTTATGQDIFSQLLYGTRSSVFWGFLTGLLVTLVSVVVGLVSGYFGGIIDEILSLVTNVFLVIPALPLAIVAVGYFPKGPLTIALVIILTNWSFNARLLRAQTLSMRSREFVTAARASGESAWRIIFFEIFPNEIGIVAAAFVSTVIFVLLAWTALEFLGLGDINTVSWGSMLYWAQQSDSIFSGLWWWFAPPGCCIALLGAALALINFGIDEIADPRLRSEISEHVPKELKEKAVT</sequence>
<feature type="transmembrane region" description="Helical" evidence="7">
    <location>
        <begin position="281"/>
        <end position="306"/>
    </location>
</feature>
<evidence type="ECO:0000313" key="9">
    <source>
        <dbReference type="EMBL" id="RAQ94777.1"/>
    </source>
</evidence>
<evidence type="ECO:0000256" key="3">
    <source>
        <dbReference type="ARBA" id="ARBA00022475"/>
    </source>
</evidence>